<reference evidence="1 2" key="1">
    <citation type="journal article" date="2013" name="Genome Announc.">
        <title>Draft Genome Sequence of the Cellulolytic Bacterium Clostridium papyrosolvens C7 (ATCC 700395).</title>
        <authorList>
            <person name="Zepeda V."/>
            <person name="Dassa B."/>
            <person name="Borovok I."/>
            <person name="Lamed R."/>
            <person name="Bayer E.A."/>
            <person name="Cate J.H."/>
        </authorList>
    </citation>
    <scope>NUCLEOTIDE SEQUENCE [LARGE SCALE GENOMIC DNA]</scope>
    <source>
        <strain evidence="1 2">C7</strain>
    </source>
</reference>
<dbReference type="OrthoDB" id="1707441at2"/>
<protein>
    <submittedName>
        <fullName evidence="1">Uncharacterized protein</fullName>
    </submittedName>
</protein>
<organism evidence="1 2">
    <name type="scientific">Ruminiclostridium papyrosolvens C7</name>
    <dbReference type="NCBI Taxonomy" id="1330534"/>
    <lineage>
        <taxon>Bacteria</taxon>
        <taxon>Bacillati</taxon>
        <taxon>Bacillota</taxon>
        <taxon>Clostridia</taxon>
        <taxon>Eubacteriales</taxon>
        <taxon>Oscillospiraceae</taxon>
        <taxon>Ruminiclostridium</taxon>
    </lineage>
</organism>
<dbReference type="PATRIC" id="fig|1330534.3.peg.2033"/>
<name>U4R190_9FIRM</name>
<dbReference type="AlphaFoldDB" id="U4R190"/>
<dbReference type="Proteomes" id="UP000016860">
    <property type="component" value="Unassembled WGS sequence"/>
</dbReference>
<dbReference type="EMBL" id="ATAY01000031">
    <property type="protein sequence ID" value="EPR11978.1"/>
    <property type="molecule type" value="Genomic_DNA"/>
</dbReference>
<dbReference type="InterPro" id="IPR046286">
    <property type="entry name" value="DUF6323"/>
</dbReference>
<evidence type="ECO:0000313" key="2">
    <source>
        <dbReference type="Proteomes" id="UP000016860"/>
    </source>
</evidence>
<proteinExistence type="predicted"/>
<accession>U4R190</accession>
<evidence type="ECO:0000313" key="1">
    <source>
        <dbReference type="EMBL" id="EPR11978.1"/>
    </source>
</evidence>
<dbReference type="STRING" id="1330534.L323_10150"/>
<dbReference type="Pfam" id="PF19848">
    <property type="entry name" value="DUF6323"/>
    <property type="match status" value="1"/>
</dbReference>
<sequence length="158" mass="18962">MKDFLQIQKLLSQNESEINQIEKCNEFSSKYGLVLTNTQIQTLSQERDNTLKRYGRVELGKGILDKLIFEFCDSPFIWQENYMDTLSELQDIFYYFKNESLDEFTDDELIRYMRKSFDNQCQGSIEYLRETSLEDVCRSIRYGQEAYKYLDSYDDDLE</sequence>
<gene>
    <name evidence="1" type="ORF">L323_10150</name>
</gene>
<comment type="caution">
    <text evidence="1">The sequence shown here is derived from an EMBL/GenBank/DDBJ whole genome shotgun (WGS) entry which is preliminary data.</text>
</comment>
<dbReference type="RefSeq" id="WP_020815560.1">
    <property type="nucleotide sequence ID" value="NZ_ATAY01000031.1"/>
</dbReference>